<sequence length="731" mass="76795">MVKLMISFAYWKKMLVAVCAVIIGTMLYSLVPAHLQLPGTGSAAWAADSGPVVTNLSYSLGEKNLTPTKRLHCYSLKTDCPVVEWGGFTYWVYGETNNSLYLTVAAFDDNKNLIAYRTYGKDSASDPGEGARYHYLTTVDAEAQTIILWGQGDNTITVPWSDLTALQVPMTETVLTISPNPVVHGDAALLTARVSSLDGTPVSTGVVTFKMGSADVGSMPLDAEGQASWVLTDTSVGSYSFIAEYSGGGSIYGTSSGSAVLTVNDSKRTISFDTNGGDPIASIEVSDGSVINDAYTTTRVGYQFNGWFSDAELDHAIVFPLTVVSDMTWYADWIDVTPPAAATLTADPTAPTNGNVTVTITYPEDAAVREYKVGAGAWQSYTGPVEVTDNGTIIYASSADAAGNESEESSYAVSNIDREAPAAATLTADPTAPTNGNVTVTITYPEDAAVREYKVGAGAWQSYTGPVEVTDNGTIIYASSTDAAGNESEQSSYVVSNIDREAPTAATLTADPTAPTSGNVTVTIVYPEDAAVREYKVGAGAWQSYTGPVEVTDNGTIIYASSTDAAGNESEQSSYVVSNIDREAPAAATLTADPTAPTNGNVTVTIVYPEDAAVREYKVGAGAWQLYTEPVEVTDNGTVHARSTDAAGNESEESSYVVSNIDREAPTAATLTADPTAPTSGNVTVTIVYPEDASVREYKVGAGAWQLYTEPVEVTDNGTVHARSTDAAGNE</sequence>
<evidence type="ECO:0000313" key="3">
    <source>
        <dbReference type="EMBL" id="THF72916.1"/>
    </source>
</evidence>
<organism evidence="3 4">
    <name type="scientific">Cohnella fermenti</name>
    <dbReference type="NCBI Taxonomy" id="2565925"/>
    <lineage>
        <taxon>Bacteria</taxon>
        <taxon>Bacillati</taxon>
        <taxon>Bacillota</taxon>
        <taxon>Bacilli</taxon>
        <taxon>Bacillales</taxon>
        <taxon>Paenibacillaceae</taxon>
        <taxon>Cohnella</taxon>
    </lineage>
</organism>
<dbReference type="InterPro" id="IPR042229">
    <property type="entry name" value="Listeria/Bacterioides_rpt_sf"/>
</dbReference>
<name>A0A4S4BL13_9BACL</name>
<evidence type="ECO:0000256" key="1">
    <source>
        <dbReference type="ARBA" id="ARBA00004196"/>
    </source>
</evidence>
<keyword evidence="4" id="KW-1185">Reference proteome</keyword>
<dbReference type="InterPro" id="IPR013378">
    <property type="entry name" value="InlB-like_B-rpt"/>
</dbReference>
<protein>
    <recommendedName>
        <fullName evidence="2">Bacterial Ig-like domain-containing protein</fullName>
    </recommendedName>
</protein>
<dbReference type="AlphaFoldDB" id="A0A4S4BL13"/>
<comment type="caution">
    <text evidence="3">The sequence shown here is derived from an EMBL/GenBank/DDBJ whole genome shotgun (WGS) entry which is preliminary data.</text>
</comment>
<dbReference type="InterPro" id="IPR008964">
    <property type="entry name" value="Invasin/intimin_cell_adhesion"/>
</dbReference>
<proteinExistence type="predicted"/>
<dbReference type="SUPFAM" id="SSF49373">
    <property type="entry name" value="Invasin/intimin cell-adhesion fragments"/>
    <property type="match status" value="1"/>
</dbReference>
<dbReference type="Gene3D" id="2.60.40.4270">
    <property type="entry name" value="Listeria-Bacteroides repeat domain"/>
    <property type="match status" value="1"/>
</dbReference>
<feature type="domain" description="Bacterial Ig-like" evidence="2">
    <location>
        <begin position="175"/>
        <end position="264"/>
    </location>
</feature>
<dbReference type="InterPro" id="IPR013783">
    <property type="entry name" value="Ig-like_fold"/>
</dbReference>
<dbReference type="InterPro" id="IPR032109">
    <property type="entry name" value="Big_3_5"/>
</dbReference>
<dbReference type="GO" id="GO:0030313">
    <property type="term" value="C:cell envelope"/>
    <property type="evidence" value="ECO:0007669"/>
    <property type="project" value="UniProtKB-SubCell"/>
</dbReference>
<dbReference type="Proteomes" id="UP000310636">
    <property type="component" value="Unassembled WGS sequence"/>
</dbReference>
<dbReference type="Pfam" id="PF09479">
    <property type="entry name" value="Flg_new"/>
    <property type="match status" value="1"/>
</dbReference>
<accession>A0A4S4BL13</accession>
<feature type="non-terminal residue" evidence="3">
    <location>
        <position position="731"/>
    </location>
</feature>
<dbReference type="Pfam" id="PF16640">
    <property type="entry name" value="Big_3_5"/>
    <property type="match status" value="1"/>
</dbReference>
<gene>
    <name evidence="3" type="ORF">E6C55_31450</name>
</gene>
<evidence type="ECO:0000313" key="4">
    <source>
        <dbReference type="Proteomes" id="UP000310636"/>
    </source>
</evidence>
<reference evidence="3 4" key="1">
    <citation type="submission" date="2019-04" db="EMBL/GenBank/DDBJ databases">
        <title>Cohnella sp. nov. isolated from preserved vegetables.</title>
        <authorList>
            <person name="Lin S.-Y."/>
            <person name="Hung M.-H."/>
            <person name="Young C.-C."/>
        </authorList>
    </citation>
    <scope>NUCLEOTIDE SEQUENCE [LARGE SCALE GENOMIC DNA]</scope>
    <source>
        <strain evidence="3 4">CC-MHH1044</strain>
    </source>
</reference>
<dbReference type="EMBL" id="SSOB01000067">
    <property type="protein sequence ID" value="THF72916.1"/>
    <property type="molecule type" value="Genomic_DNA"/>
</dbReference>
<comment type="subcellular location">
    <subcellularLocation>
        <location evidence="1">Cell envelope</location>
    </subcellularLocation>
</comment>
<evidence type="ECO:0000259" key="2">
    <source>
        <dbReference type="Pfam" id="PF16640"/>
    </source>
</evidence>
<dbReference type="Gene3D" id="2.60.40.10">
    <property type="entry name" value="Immunoglobulins"/>
    <property type="match status" value="2"/>
</dbReference>